<reference evidence="19" key="1">
    <citation type="submission" date="2025-08" db="UniProtKB">
        <authorList>
            <consortium name="RefSeq"/>
        </authorList>
    </citation>
    <scope>IDENTIFICATION</scope>
    <source>
        <tissue evidence="19">Spleen</tissue>
    </source>
</reference>
<evidence type="ECO:0000313" key="19">
    <source>
        <dbReference type="RefSeq" id="XP_020827518.1"/>
    </source>
</evidence>
<dbReference type="InterPro" id="IPR017979">
    <property type="entry name" value="GPCR_3_CS"/>
</dbReference>
<feature type="transmembrane region" description="Helical" evidence="15">
    <location>
        <begin position="605"/>
        <end position="625"/>
    </location>
</feature>
<organism evidence="18 19">
    <name type="scientific">Phascolarctos cinereus</name>
    <name type="common">Koala</name>
    <dbReference type="NCBI Taxonomy" id="38626"/>
    <lineage>
        <taxon>Eukaryota</taxon>
        <taxon>Metazoa</taxon>
        <taxon>Chordata</taxon>
        <taxon>Craniata</taxon>
        <taxon>Vertebrata</taxon>
        <taxon>Euteleostomi</taxon>
        <taxon>Mammalia</taxon>
        <taxon>Metatheria</taxon>
        <taxon>Diprotodontia</taxon>
        <taxon>Phascolarctidae</taxon>
        <taxon>Phascolarctos</taxon>
    </lineage>
</organism>
<name>A0A6P5J2H1_PHACI</name>
<dbReference type="InterPro" id="IPR000068">
    <property type="entry name" value="GPCR_3_Ca_sens_rcpt-rel"/>
</dbReference>
<dbReference type="AlphaFoldDB" id="A0A6P5J2H1"/>
<dbReference type="Gene3D" id="3.40.50.2300">
    <property type="match status" value="2"/>
</dbReference>
<dbReference type="FunFam" id="2.10.50.30:FF:000004">
    <property type="entry name" value="Taste receptor type 1 member 3-like protein"/>
    <property type="match status" value="1"/>
</dbReference>
<dbReference type="Proteomes" id="UP000515140">
    <property type="component" value="Unplaced"/>
</dbReference>
<keyword evidence="2" id="KW-1003">Cell membrane</keyword>
<dbReference type="Gene3D" id="2.10.50.30">
    <property type="entry name" value="GPCR, family 3, nine cysteines domain"/>
    <property type="match status" value="1"/>
</dbReference>
<evidence type="ECO:0000256" key="16">
    <source>
        <dbReference type="SAM" id="SignalP"/>
    </source>
</evidence>
<dbReference type="Pfam" id="PF00003">
    <property type="entry name" value="7tm_3"/>
    <property type="match status" value="1"/>
</dbReference>
<gene>
    <name evidence="19" type="primary">TAS1R3</name>
</gene>
<keyword evidence="4 16" id="KW-0732">Signal</keyword>
<keyword evidence="8 19" id="KW-0675">Receptor</keyword>
<feature type="transmembrane region" description="Helical" evidence="15">
    <location>
        <begin position="682"/>
        <end position="707"/>
    </location>
</feature>
<dbReference type="FunCoup" id="A0A6P5J2H1">
    <property type="interactions" value="151"/>
</dbReference>
<evidence type="ECO:0000256" key="7">
    <source>
        <dbReference type="ARBA" id="ARBA00023136"/>
    </source>
</evidence>
<feature type="transmembrane region" description="Helical" evidence="15">
    <location>
        <begin position="640"/>
        <end position="661"/>
    </location>
</feature>
<dbReference type="GO" id="GO:0033041">
    <property type="term" value="F:sweet taste receptor activity"/>
    <property type="evidence" value="ECO:0007669"/>
    <property type="project" value="Ensembl"/>
</dbReference>
<dbReference type="GeneID" id="110197809"/>
<dbReference type="PANTHER" id="PTHR24061:SF435">
    <property type="entry name" value="TASTE RECEPTOR TYPE 1 MEMBER 3"/>
    <property type="match status" value="1"/>
</dbReference>
<feature type="transmembrane region" description="Helical" evidence="15">
    <location>
        <begin position="569"/>
        <end position="593"/>
    </location>
</feature>
<dbReference type="InterPro" id="IPR038550">
    <property type="entry name" value="GPCR_3_9-Cys_sf"/>
</dbReference>
<evidence type="ECO:0000256" key="4">
    <source>
        <dbReference type="ARBA" id="ARBA00022729"/>
    </source>
</evidence>
<evidence type="ECO:0000256" key="10">
    <source>
        <dbReference type="ARBA" id="ARBA00023224"/>
    </source>
</evidence>
<evidence type="ECO:0000256" key="5">
    <source>
        <dbReference type="ARBA" id="ARBA00022989"/>
    </source>
</evidence>
<dbReference type="CTD" id="83756"/>
<dbReference type="InterPro" id="IPR000337">
    <property type="entry name" value="GPCR_3"/>
</dbReference>
<dbReference type="PRINTS" id="PR00592">
    <property type="entry name" value="CASENSINGR"/>
</dbReference>
<keyword evidence="6" id="KW-0297">G-protein coupled receptor</keyword>
<evidence type="ECO:0000256" key="12">
    <source>
        <dbReference type="ARBA" id="ARBA00038762"/>
    </source>
</evidence>
<evidence type="ECO:0000256" key="1">
    <source>
        <dbReference type="ARBA" id="ARBA00004651"/>
    </source>
</evidence>
<protein>
    <recommendedName>
        <fullName evidence="13">Taste receptor type 1 member 3</fullName>
    </recommendedName>
    <alternativeName>
        <fullName evidence="14">Sweet taste receptor T1R3</fullName>
    </alternativeName>
</protein>
<dbReference type="PROSITE" id="PS50259">
    <property type="entry name" value="G_PROTEIN_RECEP_F3_4"/>
    <property type="match status" value="1"/>
</dbReference>
<evidence type="ECO:0000256" key="8">
    <source>
        <dbReference type="ARBA" id="ARBA00023170"/>
    </source>
</evidence>
<evidence type="ECO:0000256" key="6">
    <source>
        <dbReference type="ARBA" id="ARBA00023040"/>
    </source>
</evidence>
<accession>A0A6P5J2H1</accession>
<evidence type="ECO:0000256" key="13">
    <source>
        <dbReference type="ARBA" id="ARBA00040705"/>
    </source>
</evidence>
<dbReference type="RefSeq" id="XP_020827518.1">
    <property type="nucleotide sequence ID" value="XM_020971859.1"/>
</dbReference>
<feature type="transmembrane region" description="Helical" evidence="15">
    <location>
        <begin position="727"/>
        <end position="751"/>
    </location>
</feature>
<dbReference type="GO" id="GO:0004930">
    <property type="term" value="F:G protein-coupled receptor activity"/>
    <property type="evidence" value="ECO:0007669"/>
    <property type="project" value="UniProtKB-KW"/>
</dbReference>
<dbReference type="InParanoid" id="A0A6P5J2H1"/>
<dbReference type="Pfam" id="PF07562">
    <property type="entry name" value="NCD3G"/>
    <property type="match status" value="1"/>
</dbReference>
<dbReference type="InterPro" id="IPR028082">
    <property type="entry name" value="Peripla_BP_I"/>
</dbReference>
<dbReference type="Pfam" id="PF01094">
    <property type="entry name" value="ANF_receptor"/>
    <property type="match status" value="1"/>
</dbReference>
<comment type="subcellular location">
    <subcellularLocation>
        <location evidence="1">Cell membrane</location>
        <topology evidence="1">Multi-pass membrane protein</topology>
    </subcellularLocation>
</comment>
<keyword evidence="3 15" id="KW-0812">Transmembrane</keyword>
<evidence type="ECO:0000256" key="14">
    <source>
        <dbReference type="ARBA" id="ARBA00042614"/>
    </source>
</evidence>
<sequence>MWGFLYYLGLSLGLACSTAQAKLCLSRQLKLNGDYILGGLFPFGIKEDGVLERTQPKGVLCTKFSALGLLWALAMKMAIEEINSSSALLPGVSLGYDLYDTCTLPMVTMKPSLLFMSRIGSRDIGAYCNYTQYLPRVVAVVGPHSSDLALITGKFFGFFLMPQVSYGASTDRLSNRELYPSFFRTIPSDRVQLQAIVDLLSLFNWNWVAAVGSDDEYGRQGLSIFSTLANSRSICIAHEGTLPLPRVQDSQDLGKVESILRQINQSSVKVVVLFSSEAAARNLFQYCIQTKVTPKVWVASDSWLVSEQVSRLPGIQRVGTILGFLLRSSPLPEFSDYVNQCLTQAANQTFCDTLGEAPPQSHDDVVGPQCPQCDDISHKDIESGLLHHQTFAAYAAAYSVAQALHLSLGCNASGCPSQNRIRPWELVSKMYDLRFSARSLTLQFDNSGNVDMPYDLKLWVWHSNKKLELLTVGSFQGGLKLNRSQIRWHGQSNEEPVSRCSRECEEGQVRRIKGFHSCCYDCTGCKAGTYMQNRDNLSCTACEHHQWSPDLSTQCFPRTIRFLAWGEPVVIALLLLLVLVMGLSLAALGLFCYHWASPVVRASGGNLSCFGLGCLTLVCLSVLQFPGRPSRVSCLAQQPLFHLTLTGCLSTLFLKSAEIFLASEFPGRAGRLRNWLHEPRAWLLVTLLLLMEGALCTWYLLAFPPFVMTDWQVLPREALIHCRVRSWFSFGTVHMVNVALAFLCFLGTFMVQSQAGRYNVARGITFAMLVYFITWISFVPLFANVHKLYQPAVQMAAILLCALGILATFYLPKCYLLLWESHLNTQEFFQSFLELGPWDRGKDQEGKAAKKESQ</sequence>
<evidence type="ECO:0000313" key="18">
    <source>
        <dbReference type="Proteomes" id="UP000515140"/>
    </source>
</evidence>
<dbReference type="PRINTS" id="PR00248">
    <property type="entry name" value="GPCRMGR"/>
</dbReference>
<dbReference type="PROSITE" id="PS00980">
    <property type="entry name" value="G_PROTEIN_RECEP_F3_2"/>
    <property type="match status" value="1"/>
</dbReference>
<dbReference type="GO" id="GO:0050917">
    <property type="term" value="P:sensory perception of umami taste"/>
    <property type="evidence" value="ECO:0007669"/>
    <property type="project" value="Ensembl"/>
</dbReference>
<feature type="signal peptide" evidence="16">
    <location>
        <begin position="1"/>
        <end position="21"/>
    </location>
</feature>
<dbReference type="InterPro" id="IPR017978">
    <property type="entry name" value="GPCR_3_C"/>
</dbReference>
<evidence type="ECO:0000259" key="17">
    <source>
        <dbReference type="PROSITE" id="PS50259"/>
    </source>
</evidence>
<keyword evidence="18" id="KW-1185">Reference proteome</keyword>
<keyword evidence="10" id="KW-0807">Transducer</keyword>
<keyword evidence="5 15" id="KW-1133">Transmembrane helix</keyword>
<dbReference type="KEGG" id="pcw:110197809"/>
<dbReference type="SUPFAM" id="SSF53822">
    <property type="entry name" value="Periplasmic binding protein-like I"/>
    <property type="match status" value="1"/>
</dbReference>
<keyword evidence="7 15" id="KW-0472">Membrane</keyword>
<evidence type="ECO:0000256" key="15">
    <source>
        <dbReference type="SAM" id="Phobius"/>
    </source>
</evidence>
<evidence type="ECO:0000256" key="11">
    <source>
        <dbReference type="ARBA" id="ARBA00038492"/>
    </source>
</evidence>
<dbReference type="FunFam" id="3.40.50.2300:FF:000016">
    <property type="entry name" value="Taste 1 receptor member 2"/>
    <property type="match status" value="1"/>
</dbReference>
<evidence type="ECO:0000256" key="3">
    <source>
        <dbReference type="ARBA" id="ARBA00022692"/>
    </source>
</evidence>
<evidence type="ECO:0000256" key="2">
    <source>
        <dbReference type="ARBA" id="ARBA00022475"/>
    </source>
</evidence>
<dbReference type="GO" id="GO:0005886">
    <property type="term" value="C:plasma membrane"/>
    <property type="evidence" value="ECO:0007669"/>
    <property type="project" value="UniProtKB-SubCell"/>
</dbReference>
<feature type="transmembrane region" description="Helical" evidence="15">
    <location>
        <begin position="763"/>
        <end position="783"/>
    </location>
</feature>
<feature type="chain" id="PRO_5028125614" description="Taste receptor type 1 member 3" evidence="16">
    <location>
        <begin position="22"/>
        <end position="854"/>
    </location>
</feature>
<feature type="domain" description="G-protein coupled receptors family 3 profile" evidence="17">
    <location>
        <begin position="569"/>
        <end position="833"/>
    </location>
</feature>
<dbReference type="GO" id="GO:1903767">
    <property type="term" value="C:sweet taste receptor complex"/>
    <property type="evidence" value="ECO:0007669"/>
    <property type="project" value="Ensembl"/>
</dbReference>
<feature type="transmembrane region" description="Helical" evidence="15">
    <location>
        <begin position="789"/>
        <end position="811"/>
    </location>
</feature>
<comment type="subunit">
    <text evidence="12">Forms homodimers or heterodimers with TAS1R1 and TAS1R2.</text>
</comment>
<comment type="similarity">
    <text evidence="11">Belongs to the G-protein coupled receptor 3 family. TAS1R subfamily.</text>
</comment>
<proteinExistence type="inferred from homology"/>
<evidence type="ECO:0000256" key="9">
    <source>
        <dbReference type="ARBA" id="ARBA00023180"/>
    </source>
</evidence>
<dbReference type="InterPro" id="IPR011500">
    <property type="entry name" value="GPCR_3_9-Cys_dom"/>
</dbReference>
<keyword evidence="9" id="KW-0325">Glycoprotein</keyword>
<dbReference type="GO" id="GO:0005794">
    <property type="term" value="C:Golgi apparatus"/>
    <property type="evidence" value="ECO:0007669"/>
    <property type="project" value="Ensembl"/>
</dbReference>
<dbReference type="PANTHER" id="PTHR24061">
    <property type="entry name" value="CALCIUM-SENSING RECEPTOR-RELATED"/>
    <property type="match status" value="1"/>
</dbReference>
<dbReference type="InterPro" id="IPR001828">
    <property type="entry name" value="ANF_lig-bd_rcpt"/>
</dbReference>